<feature type="domain" description="Fork-head" evidence="5">
    <location>
        <begin position="98"/>
        <end position="193"/>
    </location>
</feature>
<evidence type="ECO:0000313" key="7">
    <source>
        <dbReference type="RefSeq" id="XP_014670001.1"/>
    </source>
</evidence>
<protein>
    <submittedName>
        <fullName evidence="7">Forkhead box protein E1-like</fullName>
    </submittedName>
</protein>
<dbReference type="PROSITE" id="PS00657">
    <property type="entry name" value="FORK_HEAD_1"/>
    <property type="match status" value="1"/>
</dbReference>
<dbReference type="InterPro" id="IPR036390">
    <property type="entry name" value="WH_DNA-bd_sf"/>
</dbReference>
<feature type="region of interest" description="Disordered" evidence="4">
    <location>
        <begin position="54"/>
        <end position="96"/>
    </location>
</feature>
<evidence type="ECO:0000256" key="3">
    <source>
        <dbReference type="PROSITE-ProRule" id="PRU00089"/>
    </source>
</evidence>
<evidence type="ECO:0000256" key="4">
    <source>
        <dbReference type="SAM" id="MobiDB-lite"/>
    </source>
</evidence>
<feature type="compositionally biased region" description="Low complexity" evidence="4">
    <location>
        <begin position="278"/>
        <end position="287"/>
    </location>
</feature>
<feature type="compositionally biased region" description="Polar residues" evidence="4">
    <location>
        <begin position="201"/>
        <end position="216"/>
    </location>
</feature>
<dbReference type="SMART" id="SM00339">
    <property type="entry name" value="FH"/>
    <property type="match status" value="1"/>
</dbReference>
<proteinExistence type="predicted"/>
<dbReference type="PANTHER" id="PTHR11829:SF343">
    <property type="entry name" value="FORK-HEAD DOMAIN-CONTAINING PROTEIN"/>
    <property type="match status" value="1"/>
</dbReference>
<evidence type="ECO:0000313" key="6">
    <source>
        <dbReference type="Proteomes" id="UP000695022"/>
    </source>
</evidence>
<reference evidence="7" key="1">
    <citation type="submission" date="2025-08" db="UniProtKB">
        <authorList>
            <consortium name="RefSeq"/>
        </authorList>
    </citation>
    <scope>IDENTIFICATION</scope>
</reference>
<dbReference type="GeneID" id="106811005"/>
<sequence length="415" mass="45719">MTTPTMDIEQTDIVYVQEQGSGYTEAISIPAKRSYAEMNPYDGSMLHVEAAESPRITSPAGSDEGFSEFADQPAPSVNPKPKSRIRNRERKRPVHRGKPPYSYIALISMAIANAPERRITVDDIYKYVMTRFPFYQTTTIKWQNSVRHNLTLNDCFVKLEREQGSRPGKGCYWTLDPNCEDMFDNGSFLRRRKRFKKEKGATQTATPRHAATQASRQCEAAPPNIVVAEGGGLAHAGMQQRISAHQYAAAAATTTKTEYGWHEMTAAQPDTHTISPVSTSGTSGTSGYNSDPDSAVVGRMPTDPVSPASSPLYGPSVSVQQVSADRQPVRYAPPAYTQTEYMLMQAPYSAYQSFPGHKIESTSAGFPGDGWLLPGSTSSSSSSRYLDMMSTYRQYGMPPPSAALSYTSQHDYQHL</sequence>
<comment type="subcellular location">
    <subcellularLocation>
        <location evidence="3">Nucleus</location>
    </subcellularLocation>
</comment>
<keyword evidence="6" id="KW-1185">Reference proteome</keyword>
<organism evidence="6 7">
    <name type="scientific">Priapulus caudatus</name>
    <name type="common">Priapulid worm</name>
    <dbReference type="NCBI Taxonomy" id="37621"/>
    <lineage>
        <taxon>Eukaryota</taxon>
        <taxon>Metazoa</taxon>
        <taxon>Ecdysozoa</taxon>
        <taxon>Scalidophora</taxon>
        <taxon>Priapulida</taxon>
        <taxon>Priapulimorpha</taxon>
        <taxon>Priapulimorphida</taxon>
        <taxon>Priapulidae</taxon>
        <taxon>Priapulus</taxon>
    </lineage>
</organism>
<evidence type="ECO:0000256" key="1">
    <source>
        <dbReference type="ARBA" id="ARBA00023125"/>
    </source>
</evidence>
<dbReference type="Gene3D" id="1.10.10.10">
    <property type="entry name" value="Winged helix-like DNA-binding domain superfamily/Winged helix DNA-binding domain"/>
    <property type="match status" value="1"/>
</dbReference>
<dbReference type="RefSeq" id="XP_014670001.1">
    <property type="nucleotide sequence ID" value="XM_014814515.1"/>
</dbReference>
<accession>A0ABM1ECT0</accession>
<dbReference type="InterPro" id="IPR030456">
    <property type="entry name" value="TF_fork_head_CS_2"/>
</dbReference>
<dbReference type="Pfam" id="PF00250">
    <property type="entry name" value="Forkhead"/>
    <property type="match status" value="1"/>
</dbReference>
<dbReference type="InterPro" id="IPR050211">
    <property type="entry name" value="FOX_domain-containing"/>
</dbReference>
<feature type="DNA-binding region" description="Fork-head" evidence="3">
    <location>
        <begin position="98"/>
        <end position="193"/>
    </location>
</feature>
<evidence type="ECO:0000256" key="2">
    <source>
        <dbReference type="ARBA" id="ARBA00023242"/>
    </source>
</evidence>
<feature type="region of interest" description="Disordered" evidence="4">
    <location>
        <begin position="270"/>
        <end position="290"/>
    </location>
</feature>
<feature type="compositionally biased region" description="Basic residues" evidence="4">
    <location>
        <begin position="81"/>
        <end position="96"/>
    </location>
</feature>
<dbReference type="PRINTS" id="PR00053">
    <property type="entry name" value="FORKHEAD"/>
</dbReference>
<evidence type="ECO:0000259" key="5">
    <source>
        <dbReference type="PROSITE" id="PS50039"/>
    </source>
</evidence>
<dbReference type="PROSITE" id="PS00658">
    <property type="entry name" value="FORK_HEAD_2"/>
    <property type="match status" value="1"/>
</dbReference>
<dbReference type="SUPFAM" id="SSF46785">
    <property type="entry name" value="Winged helix' DNA-binding domain"/>
    <property type="match status" value="1"/>
</dbReference>
<name>A0ABM1ECT0_PRICU</name>
<dbReference type="InterPro" id="IPR018122">
    <property type="entry name" value="TF_fork_head_CS_1"/>
</dbReference>
<feature type="region of interest" description="Disordered" evidence="4">
    <location>
        <begin position="197"/>
        <end position="218"/>
    </location>
</feature>
<keyword evidence="2 3" id="KW-0539">Nucleus</keyword>
<dbReference type="InterPro" id="IPR001766">
    <property type="entry name" value="Fork_head_dom"/>
</dbReference>
<gene>
    <name evidence="7" type="primary">LOC106811005</name>
</gene>
<dbReference type="PROSITE" id="PS50039">
    <property type="entry name" value="FORK_HEAD_3"/>
    <property type="match status" value="1"/>
</dbReference>
<dbReference type="Proteomes" id="UP000695022">
    <property type="component" value="Unplaced"/>
</dbReference>
<dbReference type="InterPro" id="IPR036388">
    <property type="entry name" value="WH-like_DNA-bd_sf"/>
</dbReference>
<dbReference type="PANTHER" id="PTHR11829">
    <property type="entry name" value="FORKHEAD BOX PROTEIN"/>
    <property type="match status" value="1"/>
</dbReference>
<keyword evidence="1 3" id="KW-0238">DNA-binding</keyword>